<feature type="chain" id="PRO_5045142600" evidence="1">
    <location>
        <begin position="25"/>
        <end position="147"/>
    </location>
</feature>
<dbReference type="Proteomes" id="UP001596303">
    <property type="component" value="Unassembled WGS sequence"/>
</dbReference>
<evidence type="ECO:0000313" key="2">
    <source>
        <dbReference type="EMBL" id="MFC6198807.1"/>
    </source>
</evidence>
<dbReference type="EMBL" id="JBHSSW010000014">
    <property type="protein sequence ID" value="MFC6198807.1"/>
    <property type="molecule type" value="Genomic_DNA"/>
</dbReference>
<dbReference type="RefSeq" id="WP_377379351.1">
    <property type="nucleotide sequence ID" value="NZ_JBHSSW010000014.1"/>
</dbReference>
<feature type="signal peptide" evidence="1">
    <location>
        <begin position="1"/>
        <end position="24"/>
    </location>
</feature>
<organism evidence="2 3">
    <name type="scientific">Ponticaulis profundi</name>
    <dbReference type="NCBI Taxonomy" id="2665222"/>
    <lineage>
        <taxon>Bacteria</taxon>
        <taxon>Pseudomonadati</taxon>
        <taxon>Pseudomonadota</taxon>
        <taxon>Alphaproteobacteria</taxon>
        <taxon>Hyphomonadales</taxon>
        <taxon>Hyphomonadaceae</taxon>
        <taxon>Ponticaulis</taxon>
    </lineage>
</organism>
<gene>
    <name evidence="2" type="ORF">ACFQDM_11995</name>
</gene>
<reference evidence="3" key="1">
    <citation type="journal article" date="2019" name="Int. J. Syst. Evol. Microbiol.">
        <title>The Global Catalogue of Microorganisms (GCM) 10K type strain sequencing project: providing services to taxonomists for standard genome sequencing and annotation.</title>
        <authorList>
            <consortium name="The Broad Institute Genomics Platform"/>
            <consortium name="The Broad Institute Genome Sequencing Center for Infectious Disease"/>
            <person name="Wu L."/>
            <person name="Ma J."/>
        </authorList>
    </citation>
    <scope>NUCLEOTIDE SEQUENCE [LARGE SCALE GENOMIC DNA]</scope>
    <source>
        <strain evidence="3">CGMCC-1.15741</strain>
    </source>
</reference>
<name>A0ABW1SAZ7_9PROT</name>
<sequence length="147" mass="15990">MKLSSVLLSCLASTIFTVGSPAFAAEEAAAEAGSPSDDNRTLDMTGLVIPVSDSEGHLINYLFVSVLVTLSEGVDHWDVREHGHVYRDLVLKEAHRTNVGIATDPMKLNKEEFEALIHRVFDKELGAHSVKALQIMGVDSQKLFVDG</sequence>
<comment type="caution">
    <text evidence="2">The sequence shown here is derived from an EMBL/GenBank/DDBJ whole genome shotgun (WGS) entry which is preliminary data.</text>
</comment>
<evidence type="ECO:0000313" key="3">
    <source>
        <dbReference type="Proteomes" id="UP001596303"/>
    </source>
</evidence>
<evidence type="ECO:0000256" key="1">
    <source>
        <dbReference type="SAM" id="SignalP"/>
    </source>
</evidence>
<protein>
    <submittedName>
        <fullName evidence="2">Uncharacterized protein</fullName>
    </submittedName>
</protein>
<keyword evidence="1" id="KW-0732">Signal</keyword>
<accession>A0ABW1SAZ7</accession>
<proteinExistence type="predicted"/>
<keyword evidence="3" id="KW-1185">Reference proteome</keyword>